<accession>A0A4U3B459</accession>
<evidence type="ECO:0000313" key="1">
    <source>
        <dbReference type="EMBL" id="TKI96095.1"/>
    </source>
</evidence>
<feature type="non-terminal residue" evidence="1">
    <location>
        <position position="76"/>
    </location>
</feature>
<dbReference type="Proteomes" id="UP000305222">
    <property type="component" value="Unassembled WGS sequence"/>
</dbReference>
<gene>
    <name evidence="1" type="ORF">FC699_11505</name>
</gene>
<feature type="non-terminal residue" evidence="1">
    <location>
        <position position="1"/>
    </location>
</feature>
<organism evidence="1 2">
    <name type="scientific">Bacillus wiedmannii</name>
    <dbReference type="NCBI Taxonomy" id="1890302"/>
    <lineage>
        <taxon>Bacteria</taxon>
        <taxon>Bacillati</taxon>
        <taxon>Bacillota</taxon>
        <taxon>Bacilli</taxon>
        <taxon>Bacillales</taxon>
        <taxon>Bacillaceae</taxon>
        <taxon>Bacillus</taxon>
        <taxon>Bacillus cereus group</taxon>
    </lineage>
</organism>
<name>A0A4U3B459_9BACI</name>
<protein>
    <submittedName>
        <fullName evidence="1">Uncharacterized protein</fullName>
    </submittedName>
</protein>
<comment type="caution">
    <text evidence="1">The sequence shown here is derived from an EMBL/GenBank/DDBJ whole genome shotgun (WGS) entry which is preliminary data.</text>
</comment>
<dbReference type="EMBL" id="SZON01000406">
    <property type="protein sequence ID" value="TKI96095.1"/>
    <property type="molecule type" value="Genomic_DNA"/>
</dbReference>
<dbReference type="AlphaFoldDB" id="A0A4U3B459"/>
<reference evidence="1 2" key="1">
    <citation type="journal article" date="2019" name="Environ. Microbiol.">
        <title>An active ?-lactamase is a part of an orchestrated cell wall stress resistance network of Bacillus subtilis and related rhizosphere species.</title>
        <authorList>
            <person name="Bucher T."/>
            <person name="Keren-Paz A."/>
            <person name="Hausser J."/>
            <person name="Olender T."/>
            <person name="Cytryn E."/>
            <person name="Kolodkin-Gal I."/>
        </authorList>
    </citation>
    <scope>NUCLEOTIDE SEQUENCE [LARGE SCALE GENOMIC DNA]</scope>
    <source>
        <strain evidence="1 2">I5</strain>
    </source>
</reference>
<evidence type="ECO:0000313" key="2">
    <source>
        <dbReference type="Proteomes" id="UP000305222"/>
    </source>
</evidence>
<sequence length="76" mass="8500">TSAFIFDAIDILGGELISQDVFKKPKVSLYEKESGKIFINDFDSINPKWLMSPSNAFNNAVKKGFLRMNPSADKDV</sequence>
<proteinExistence type="predicted"/>